<name>A0A446ZIM6_ACICA</name>
<accession>A0A446ZIM6</accession>
<dbReference type="Proteomes" id="UP000294355">
    <property type="component" value="Chromosome"/>
</dbReference>
<keyword evidence="5" id="KW-0505">Motor protein</keyword>
<evidence type="ECO:0000256" key="1">
    <source>
        <dbReference type="ARBA" id="ARBA00022701"/>
    </source>
</evidence>
<dbReference type="InterPro" id="IPR039477">
    <property type="entry name" value="ILEI/PANDER_dom"/>
</dbReference>
<evidence type="ECO:0000259" key="8">
    <source>
        <dbReference type="Pfam" id="PF15711"/>
    </source>
</evidence>
<gene>
    <name evidence="9" type="ORF">AC2117_01574</name>
</gene>
<evidence type="ECO:0000259" key="7">
    <source>
        <dbReference type="Pfam" id="PF09327"/>
    </source>
</evidence>
<feature type="coiled-coil region" evidence="6">
    <location>
        <begin position="173"/>
        <end position="225"/>
    </location>
</feature>
<keyword evidence="1" id="KW-0493">Microtubule</keyword>
<keyword evidence="4 6" id="KW-0175">Coiled coil</keyword>
<evidence type="ECO:0000256" key="6">
    <source>
        <dbReference type="SAM" id="Coils"/>
    </source>
</evidence>
<protein>
    <submittedName>
        <fullName evidence="9">Phage-related protein</fullName>
    </submittedName>
</protein>
<proteinExistence type="predicted"/>
<dbReference type="PROSITE" id="PS52031">
    <property type="entry name" value="GG_LECTIN"/>
    <property type="match status" value="1"/>
</dbReference>
<evidence type="ECO:0000256" key="3">
    <source>
        <dbReference type="ARBA" id="ARBA00022840"/>
    </source>
</evidence>
<organism evidence="9 10">
    <name type="scientific">Acinetobacter calcoaceticus</name>
    <dbReference type="NCBI Taxonomy" id="471"/>
    <lineage>
        <taxon>Bacteria</taxon>
        <taxon>Pseudomonadati</taxon>
        <taxon>Pseudomonadota</taxon>
        <taxon>Gammaproteobacteria</taxon>
        <taxon>Moraxellales</taxon>
        <taxon>Moraxellaceae</taxon>
        <taxon>Acinetobacter</taxon>
        <taxon>Acinetobacter calcoaceticus/baumannii complex</taxon>
    </lineage>
</organism>
<sequence length="3889" mass="420621">MNGFTRAKILSYNAKVRTAQVHIHGLTDGASEGITATFAYPVGDSDLDTEIQIIDGEDVYVFFENGNEERPVIHSYVSHGDGAIVGVRRIRQDNIEFISKENLKVDSGSTVSIKTPLMNVQANTQQTGNSTLTGNSTVVGNTSVAGNSSVAGSMAVGTTLTVAGVPLDPKAFQSALQDAIDKLEDLKEELKEQAEKIDENKDQVSQEIDEKIKEVEELIENIKDSDAYKLLEEGINHIDEEVQKIHDQVKEVGQEAQSKMDEVRAYIDQEIIDTKLIVEQHTNDANLRLDEANQRIDQSVQANEAMVADAQQRAIRAEKELDDKIGFIKSETDSIIADVRSDSDEIRLVAENAKKVADQEIIDRKKQVDEALIVVDQTKAALKQDIDQNLIKAGQMVDAAKLAMGEETNTLINQKIEPIVSQTEAAVKKVDQVAAQYVDLDKKVATGFLAEAEARANDKEAITQSFELKFSEMQNELGKSNALISEESETRAAQDKAFTEQISTAQSQIGDNKAAINSVERTVVELDKSVAEKTGQLQASLDTANGNILNANDLARMQSLGKPLRDDPTFKESNNLTAYVNQAGATYTRQVKSADNPTASTHEILIRSTALLGSGWFPNTPLLSAASNKIFLVKQIIKIPVGLKLQPYGNALGTGGFLKVLGSAEGTGKFEIYYSVIKCGPDIGSTIQGHFRPINSINPPIASVEKPVDVIVASYEVWDVTTVNDTIPKTWRDQVTGNASYIEKVEASVKLVDDKVVSEAQKLEQLKTDYNSNKTKTESDLVTITKSVSDGDKALSLRIDQTKAALEETDRQSNANIQEVTESLAEFEQATTTKFSTLDTNISKENLKVQGQIVEVQKSVTTLEGNTNTKISGLTSSIKSTDDIAKLAFNNAAEAQQTGTTAVKATEALAQNLLSLKSQTQVTTGVRAVATSKGIDDWTTWRTTGEAKVIQDADALGGYILELGNNVGNNEAWLHWNNFAKINPDTLYRVRARFRRVAGDTGSIYLGVSCKNADQTYYVTTTNVLATNMGSSNYLLSAVKPILGEWQEVVMYFKGKSTGAATGLGTIDNPRTFPAQAEYYAPMFIGNYSAQPGISQLNFIIIEDNNSLASANDSTATANDLFKTATNRTEAEAERTSELEARVENAETGIKTNAQAITKTATKSDLESAMGRISTDITAAVENIKLGGVNAVANSEAPRTSTAATSREYLLYERSKELKAFYDENLDKPVTISFELSVPVAGTVQVYSSNGSAHFFITSVTVTKASELQKFAVTVLPKAHTGSTTESTIEFYGTYGSGRIPTIQKLQIEAGNKATAWSPSPRDTHSSLSANAEAIKVTQAEVKKHGDTLSSQSIDISKLRNDLTLTNSEVSKKASTEALETTKSAVTEQAGLLKAVTEQANTLSANLNKSAPAGTNLLINSNVMGTYNGVSYPHLRYKLGEDWEVGAKYTLLWCSEHTRGGGDTNSSLAVYAGGGSQLLQQLVSTAGKVINKITFTKTSAGIANEVHFYMLNRPTADKQSVGTVYWAVLVKGEFITTDSWIASPYDFNAAFDQVSANLTEFKQTYVTENEALAQRTSKLEAGMTDVEKNIFNTAQALNNYATNTRLDEVTASQTKTFNTSLTKLDEAIKSANDSDSLAGDYNCKNPDMWYSHYGWDMSQYFKTTTTGKVGNTVFRKDTSNPVNCFNYNKQALPNTRTYIVSFLVRRSSDSNGLCYIPIGRAKNDGNFSTANYTSIGVPVSEIPANESWTLISKVINMTSVADTYPQIQLGIALGHTGNSGWWEAQAYRISPVMNESDVDSTIVKSSILVDYSSKSDTTKAISAATESLDAKFRQKFGDLWTNSSATLDSTRYTKTETNQAIAEESKVIKAAISSSGGDNLIKNGDFSAALGSLNWRQNSPVAGSVLEVFKDEFGATWGKFRSTNTSTYFKGFVETITVAEGLEMNQKYTLSFKAKSMTAAQTQIFLIIHRRDAAGSNNQIGTAWSNIPTDKEVLCTYTFDTNLINLQYINLILYAQIGFAPDFLIREVQIEKGELATGFRKNPRELEKGLEANSTAIEGTKADVLKNGDKITALSESYTVLKSNVDTNKLAVDGKFQEINSTISDNQQNTTQSITNLESGYKQLNQDLGQVFNYRVYSCGWNGFFTGIKNLKGEIKSVASARGFSVHVLAADGSISTSTRYDTYAAVANATAMSNAISAIPNDTFVIVTNYDSIGVNIATVKNALISLGANPFTIDQISGRDAYILIGQKGIGSGRGIELHSTPDTGPNGAKQIMLAMQVVSGIPIGLANNSGNLQKVLENHAQILQEKITRSDAKEVFAEEIKIFSAKLDTLRYSEENWILLGDDTKILSISTGTNRTVAVWELQYKHKEIPIDKGDPIVARIKYTAAGLVGATCSIQFHGATYSIGLPSFIVAASGEIELTGIFPSDVKATAFEAIPLGLRFDNAPSGGTFTITNMFISRGNSAPNFKGGFRSSLKQNAQFVEDTFIKADANKGVIVQQINQYDAGVPGGLSTVVKTTKATADQTSQDLATLKNTEISQLQTSTNNLGSALENTTMLAMMITNGKLLQGDVNFKKGNNAVGVYNNAGNGNVTVTRIAKSADNPTTSTHELEIKTIGAANPVWGGFFQLVYGRANAVFVIKYLIKLPVGYKLVNAGNSMGTGAIDRFIGSVDGTGKFETYIRMIKCGAVGTFSNSGHVYVAGGSTPTATAPLVWTLAQIEQYDVTDYASADPTLQDFVSTATDSISTLTNFKESWASKLSEMSSMLDSKNSAYILNADITNTTVEKAIAASSQKLTSEYTNAMSVQPLSSGGGKIFAKPLTWRQAITTSGTLVIKTPITINAYMTKIKISGYNYNNKEDNTFDMDLAFYAYTSTTPFYQNMTARSFGITMDEAHAITKGLALALDSNNKVCILITKKDAWSYPAITVESATITHTNPPDYFKDGWSAAIETDLSVYKSVTPFTVTSMMETTAGSQAKVDVPMGQLSDIAADNKLTPVEKKQAKLIWDTLYQTDTSLRAEAVTYGISSSAYATAFSTLNTYLAALFANMNVTSTIDRNQFITNFANVHNARQELVKLISEKAKNLADNAQNSANSKSKTFTTQPTIPYAQGDIWKNGNAVSVATVGRTTGSFIVSDWIKVGDVTAENTANDVINVNGVAAATVSSNAQLGKTLSDNIMSDLVITPVEKSSLNNEWNRIKAEYSNLLTQATALNVTSTSFTAAYNAINGSVPRIELDVLVSMTTNYTMTAANRDAFKAKLKAYYDQAEAIAKAVTDAVNSAATNAQNIANSKSKTFTSQPTIPYAQGDIWRNGSTVSVAIVGRTSGSFTASDWTKVGDITSENTAADTSKVNGVLSSTVTANAAAGKQIADDVMSDLVITPTEKSALYNSYKDMESNFNRLQNLANPWGISVTAAKSAWDNLNNLSPKFFTDIISTTTTKTTLTAVQRDSLKGRINTFYTEVANLDKAVTEYLNKAANDAKDLASTTKATLERDYLTASKTNEAIASSTERMTASYSANSQKIMASVLDTWFKDWLIKTPSGNKPEMTIVADATCRGGYALRVGNNVGNDEAWLNWFASLPIDDSKYYRVKYRFRRVSGTGVVYVGATCQNATKTKYVAQDNTEINDIGASHYLVAGTAPALGSWITGTAYFKGRSAGASAGAGTLLSPKTFANKAAFFTPVFIANYSGKAGEVDLDFIDIEDADNIADFENFKTTYTTDVGAYAGALQTLVSVYGQNAIKLKSQVDLIDGVKGKYVMGMDNNGVFSGMSMVSESSNGTVVSSIGFQADRIFFTTGSSSTKYIPFIIQDNQVIMNSDVFIKNLTAANFKAKSLTAELFNVDKLSAITGELGTLITYKDPSKPTGTRTVQTGGKIEVYDDNNVVRMRLGFW</sequence>
<dbReference type="PANTHER" id="PTHR37739:SF16">
    <property type="entry name" value="KINESIN-LIKE PROTEIN"/>
    <property type="match status" value="1"/>
</dbReference>
<dbReference type="InterPro" id="IPR044986">
    <property type="entry name" value="KIF15/KIN-12"/>
</dbReference>
<dbReference type="EMBL" id="LS999521">
    <property type="protein sequence ID" value="VAX44392.1"/>
    <property type="molecule type" value="Genomic_DNA"/>
</dbReference>
<evidence type="ECO:0000256" key="2">
    <source>
        <dbReference type="ARBA" id="ARBA00022741"/>
    </source>
</evidence>
<evidence type="ECO:0000313" key="10">
    <source>
        <dbReference type="Proteomes" id="UP000294355"/>
    </source>
</evidence>
<reference evidence="9 10" key="1">
    <citation type="submission" date="2018-08" db="EMBL/GenBank/DDBJ databases">
        <authorList>
            <person name="Gonzaga-Molto A."/>
        </authorList>
    </citation>
    <scope>NUCLEOTIDE SEQUENCE [LARGE SCALE GENOMIC DNA]</scope>
    <source>
        <strain evidence="9">Acinetobacter calcoaceticus str. 2117</strain>
    </source>
</reference>
<evidence type="ECO:0000256" key="5">
    <source>
        <dbReference type="ARBA" id="ARBA00023175"/>
    </source>
</evidence>
<dbReference type="Pfam" id="PF15711">
    <property type="entry name" value="ILEI"/>
    <property type="match status" value="1"/>
</dbReference>
<feature type="domain" description="ILEI/PANDER" evidence="8">
    <location>
        <begin position="2162"/>
        <end position="2251"/>
    </location>
</feature>
<dbReference type="InterPro" id="IPR015406">
    <property type="entry name" value="GpJ_CSF"/>
</dbReference>
<dbReference type="Pfam" id="PF09327">
    <property type="entry name" value="Phage_Tail_Tip"/>
    <property type="match status" value="1"/>
</dbReference>
<dbReference type="GO" id="GO:0005874">
    <property type="term" value="C:microtubule"/>
    <property type="evidence" value="ECO:0007669"/>
    <property type="project" value="UniProtKB-KW"/>
</dbReference>
<feature type="domain" description="Tip attachment protein J central straight fiber" evidence="7">
    <location>
        <begin position="3760"/>
        <end position="3821"/>
    </location>
</feature>
<evidence type="ECO:0000256" key="4">
    <source>
        <dbReference type="ARBA" id="ARBA00023054"/>
    </source>
</evidence>
<keyword evidence="3" id="KW-0067">ATP-binding</keyword>
<dbReference type="PANTHER" id="PTHR37739">
    <property type="entry name" value="KINESIN-LIKE PROTEIN KIN-12D"/>
    <property type="match status" value="1"/>
</dbReference>
<dbReference type="GO" id="GO:0005524">
    <property type="term" value="F:ATP binding"/>
    <property type="evidence" value="ECO:0007669"/>
    <property type="project" value="UniProtKB-KW"/>
</dbReference>
<evidence type="ECO:0000313" key="9">
    <source>
        <dbReference type="EMBL" id="VAX44392.1"/>
    </source>
</evidence>
<keyword evidence="2" id="KW-0547">Nucleotide-binding</keyword>